<protein>
    <recommendedName>
        <fullName evidence="4">Adhesin domain-containing protein</fullName>
    </recommendedName>
</protein>
<name>A0ABZ0IQR9_9BACT</name>
<keyword evidence="3" id="KW-1185">Reference proteome</keyword>
<gene>
    <name evidence="2" type="ORF">RT717_22915</name>
</gene>
<organism evidence="2 3">
    <name type="scientific">Imperialibacter roseus</name>
    <dbReference type="NCBI Taxonomy" id="1324217"/>
    <lineage>
        <taxon>Bacteria</taxon>
        <taxon>Pseudomonadati</taxon>
        <taxon>Bacteroidota</taxon>
        <taxon>Cytophagia</taxon>
        <taxon>Cytophagales</taxon>
        <taxon>Flammeovirgaceae</taxon>
        <taxon>Imperialibacter</taxon>
    </lineage>
</organism>
<dbReference type="EMBL" id="CP136051">
    <property type="protein sequence ID" value="WOK05932.1"/>
    <property type="molecule type" value="Genomic_DNA"/>
</dbReference>
<evidence type="ECO:0000313" key="2">
    <source>
        <dbReference type="EMBL" id="WOK05932.1"/>
    </source>
</evidence>
<keyword evidence="1" id="KW-0732">Signal</keyword>
<dbReference type="RefSeq" id="WP_317488678.1">
    <property type="nucleotide sequence ID" value="NZ_CP136051.1"/>
</dbReference>
<proteinExistence type="predicted"/>
<sequence length="382" mass="42589">MEQVGKNRLFRWLIMLLLVLAGNHAQAQSDTRLTKSINKAYKVPKDITVDVSNKYGRVAVKSWAKDSVLISVEITAYAKDSRSTQKLMERVEIDFSNLGSFLTVETVLDRGSGTFKELLNTVGDVSKTVLSSNKLTIDYEITLPEGASLFLDNRFGNVFIADHGGPIKLTLAHGDLKANELKGKSIVDLSFGKANIRRVHDVELTLKAAQVDIQQAKGIILQSMTSELRVESALSARVDSRNDKLNFQKIGWISGKGMFTDWTLGEIQENLDLEVNYGQVILHSLNKDFAKVRLASKYTDLDVTMDPASWVNLDIKAEQDKIYIPGNWIPMLNNSPVDDKEGYIQLTGQVGRTNDKQGIMQLDMQGASVTLRYMEALPFTKN</sequence>
<feature type="signal peptide" evidence="1">
    <location>
        <begin position="1"/>
        <end position="27"/>
    </location>
</feature>
<evidence type="ECO:0008006" key="4">
    <source>
        <dbReference type="Google" id="ProtNLM"/>
    </source>
</evidence>
<evidence type="ECO:0000313" key="3">
    <source>
        <dbReference type="Proteomes" id="UP001302349"/>
    </source>
</evidence>
<feature type="chain" id="PRO_5045780847" description="Adhesin domain-containing protein" evidence="1">
    <location>
        <begin position="28"/>
        <end position="382"/>
    </location>
</feature>
<reference evidence="2 3" key="1">
    <citation type="journal article" date="2023" name="Microbiol. Resour. Announc.">
        <title>Complete Genome Sequence of Imperialibacter roseus strain P4T.</title>
        <authorList>
            <person name="Tizabi D.R."/>
            <person name="Bachvaroff T."/>
            <person name="Hill R.T."/>
        </authorList>
    </citation>
    <scope>NUCLEOTIDE SEQUENCE [LARGE SCALE GENOMIC DNA]</scope>
    <source>
        <strain evidence="2 3">P4T</strain>
    </source>
</reference>
<accession>A0ABZ0IQR9</accession>
<evidence type="ECO:0000256" key="1">
    <source>
        <dbReference type="SAM" id="SignalP"/>
    </source>
</evidence>
<dbReference type="Proteomes" id="UP001302349">
    <property type="component" value="Chromosome"/>
</dbReference>